<comment type="caution">
    <text evidence="3">The sequence shown here is derived from an EMBL/GenBank/DDBJ whole genome shotgun (WGS) entry which is preliminary data.</text>
</comment>
<dbReference type="OrthoDB" id="10004275at2"/>
<evidence type="ECO:0000256" key="2">
    <source>
        <dbReference type="SAM" id="Phobius"/>
    </source>
</evidence>
<accession>S9P0Q0</accession>
<dbReference type="RefSeq" id="WP_020918696.1">
    <property type="nucleotide sequence ID" value="NZ_ANAH02000067.1"/>
</dbReference>
<feature type="transmembrane region" description="Helical" evidence="2">
    <location>
        <begin position="213"/>
        <end position="232"/>
    </location>
</feature>
<keyword evidence="2" id="KW-0812">Transmembrane</keyword>
<reference evidence="3" key="1">
    <citation type="submission" date="2013-05" db="EMBL/GenBank/DDBJ databases">
        <title>Genome assembly of Cystobacter fuscus DSM 2262.</title>
        <authorList>
            <person name="Sharma G."/>
            <person name="Khatri I."/>
            <person name="Kaur C."/>
            <person name="Mayilraj S."/>
            <person name="Subramanian S."/>
        </authorList>
    </citation>
    <scope>NUCLEOTIDE SEQUENCE [LARGE SCALE GENOMIC DNA]</scope>
    <source>
        <strain evidence="3">DSM 2262</strain>
    </source>
</reference>
<proteinExistence type="predicted"/>
<feature type="coiled-coil region" evidence="1">
    <location>
        <begin position="508"/>
        <end position="549"/>
    </location>
</feature>
<feature type="transmembrane region" description="Helical" evidence="2">
    <location>
        <begin position="244"/>
        <end position="267"/>
    </location>
</feature>
<keyword evidence="1" id="KW-0175">Coiled coil</keyword>
<dbReference type="AlphaFoldDB" id="S9P0Q0"/>
<dbReference type="eggNOG" id="COG0484">
    <property type="taxonomic scope" value="Bacteria"/>
</dbReference>
<evidence type="ECO:0000256" key="1">
    <source>
        <dbReference type="SAM" id="Coils"/>
    </source>
</evidence>
<organism evidence="3 4">
    <name type="scientific">Cystobacter fuscus (strain ATCC 25194 / DSM 2262 / NBRC 100088 / M29)</name>
    <dbReference type="NCBI Taxonomy" id="1242864"/>
    <lineage>
        <taxon>Bacteria</taxon>
        <taxon>Pseudomonadati</taxon>
        <taxon>Myxococcota</taxon>
        <taxon>Myxococcia</taxon>
        <taxon>Myxococcales</taxon>
        <taxon>Cystobacterineae</taxon>
        <taxon>Archangiaceae</taxon>
        <taxon>Cystobacter</taxon>
    </lineage>
</organism>
<keyword evidence="4" id="KW-1185">Reference proteome</keyword>
<dbReference type="EMBL" id="ANAH02000067">
    <property type="protein sequence ID" value="EPX55857.1"/>
    <property type="molecule type" value="Genomic_DNA"/>
</dbReference>
<dbReference type="Proteomes" id="UP000011682">
    <property type="component" value="Unassembled WGS sequence"/>
</dbReference>
<keyword evidence="2" id="KW-0472">Membrane</keyword>
<sequence length="584" mass="62420">MDAEQLARESRVVTVCLGCQGEKRRSCSDCAGSARRTCRGCSGSGRVPGAKGGMKNCPTCRARGDVKCTACRSGKIDCVTCGADGRVDAWLEVETQLLTQVQSHPANRSSAIHEMLTLPEDFDAPPRGWVNRLVEDGGVQPPSHPCPEGLRARLNAVEDRLVSARIQTFASDVFRVNYATAQGKGLVEVAGWRSVVTGATVWTPLSKRTKASWAVGIGALLAGLLFWALYVSRHDWFARHGHPALVLLPTMVAAFVAFKAAAHRFLAPPARSVASLKRMVGAVAACWLVSLGAFGLGGPTARGAQAALDAGDKARARVEAEALVSLGVDREEGTRFLDALHLEEVHRATPSPLEQARRVGMPWYGTQSREEALALLRTNVQAASDAHFKADDARALGELARATEELLPEARDGLYGRAALARAATCLKGKDFPCVDEELSGPAAARAPAGELASVRAAHVAALKAARDEALVRVAATQELEAQRQALEEVLGLSRRLLKAGEGTEAALTALAQRLARVEARIAAAKKRAEALAAREQALRERQERVEAASFSGSGYSGGGRVHVRGYYRKNGTYVSPHTRSRRR</sequence>
<keyword evidence="2" id="KW-1133">Transmembrane helix</keyword>
<name>S9P0Q0_CYSF2</name>
<feature type="transmembrane region" description="Helical" evidence="2">
    <location>
        <begin position="279"/>
        <end position="298"/>
    </location>
</feature>
<evidence type="ECO:0000313" key="4">
    <source>
        <dbReference type="Proteomes" id="UP000011682"/>
    </source>
</evidence>
<gene>
    <name evidence="3" type="ORF">D187_008112</name>
</gene>
<evidence type="ECO:0000313" key="3">
    <source>
        <dbReference type="EMBL" id="EPX55857.1"/>
    </source>
</evidence>
<protein>
    <submittedName>
        <fullName evidence="3">Uncharacterized protein</fullName>
    </submittedName>
</protein>